<protein>
    <submittedName>
        <fullName evidence="3">Preprotein translocase subunit TatB</fullName>
    </submittedName>
</protein>
<dbReference type="InterPro" id="IPR001455">
    <property type="entry name" value="TusA-like"/>
</dbReference>
<reference evidence="4" key="1">
    <citation type="submission" date="2018-05" db="EMBL/GenBank/DDBJ databases">
        <authorList>
            <person name="Du Z."/>
            <person name="Wang X."/>
        </authorList>
    </citation>
    <scope>NUCLEOTIDE SEQUENCE [LARGE SCALE GENOMIC DNA]</scope>
    <source>
        <strain evidence="4">WDS4C29</strain>
    </source>
</reference>
<organism evidence="3 4">
    <name type="scientific">Salibaculum griseiflavum</name>
    <dbReference type="NCBI Taxonomy" id="1914409"/>
    <lineage>
        <taxon>Bacteria</taxon>
        <taxon>Pseudomonadati</taxon>
        <taxon>Pseudomonadota</taxon>
        <taxon>Alphaproteobacteria</taxon>
        <taxon>Rhodobacterales</taxon>
        <taxon>Roseobacteraceae</taxon>
        <taxon>Salibaculum</taxon>
    </lineage>
</organism>
<dbReference type="Proteomes" id="UP000245293">
    <property type="component" value="Unassembled WGS sequence"/>
</dbReference>
<dbReference type="PROSITE" id="PS01148">
    <property type="entry name" value="UPF0033"/>
    <property type="match status" value="1"/>
</dbReference>
<dbReference type="RefSeq" id="WP_109386268.1">
    <property type="nucleotide sequence ID" value="NZ_QETF01000002.1"/>
</dbReference>
<dbReference type="Gene3D" id="3.30.110.40">
    <property type="entry name" value="TusA-like domain"/>
    <property type="match status" value="1"/>
</dbReference>
<dbReference type="SUPFAM" id="SSF64307">
    <property type="entry name" value="SirA-like"/>
    <property type="match status" value="1"/>
</dbReference>
<dbReference type="PANTHER" id="PTHR33279">
    <property type="entry name" value="SULFUR CARRIER PROTEIN YEDF-RELATED"/>
    <property type="match status" value="1"/>
</dbReference>
<evidence type="ECO:0000313" key="4">
    <source>
        <dbReference type="Proteomes" id="UP000245293"/>
    </source>
</evidence>
<feature type="domain" description="UPF0033" evidence="2">
    <location>
        <begin position="7"/>
        <end position="31"/>
    </location>
</feature>
<dbReference type="CDD" id="cd00291">
    <property type="entry name" value="SirA_YedF_YeeD"/>
    <property type="match status" value="1"/>
</dbReference>
<dbReference type="AlphaFoldDB" id="A0A2V1P741"/>
<comment type="similarity">
    <text evidence="1">Belongs to the sulfur carrier protein TusA family.</text>
</comment>
<comment type="caution">
    <text evidence="3">The sequence shown here is derived from an EMBL/GenBank/DDBJ whole genome shotgun (WGS) entry which is preliminary data.</text>
</comment>
<proteinExistence type="inferred from homology"/>
<name>A0A2V1P741_9RHOB</name>
<accession>A0A2V1P741</accession>
<dbReference type="EMBL" id="QETF01000002">
    <property type="protein sequence ID" value="PWG18156.1"/>
    <property type="molecule type" value="Genomic_DNA"/>
</dbReference>
<dbReference type="OrthoDB" id="9797551at2"/>
<keyword evidence="4" id="KW-1185">Reference proteome</keyword>
<gene>
    <name evidence="3" type="ORF">DFK10_02570</name>
</gene>
<evidence type="ECO:0000256" key="1">
    <source>
        <dbReference type="ARBA" id="ARBA00008984"/>
    </source>
</evidence>
<evidence type="ECO:0000259" key="2">
    <source>
        <dbReference type="PROSITE" id="PS01148"/>
    </source>
</evidence>
<dbReference type="InterPro" id="IPR036868">
    <property type="entry name" value="TusA-like_sf"/>
</dbReference>
<dbReference type="Pfam" id="PF01206">
    <property type="entry name" value="TusA"/>
    <property type="match status" value="1"/>
</dbReference>
<evidence type="ECO:0000313" key="3">
    <source>
        <dbReference type="EMBL" id="PWG18156.1"/>
    </source>
</evidence>
<dbReference type="PANTHER" id="PTHR33279:SF6">
    <property type="entry name" value="SULFUR CARRIER PROTEIN YEDF-RELATED"/>
    <property type="match status" value="1"/>
</dbReference>
<sequence length="78" mass="8573">MSADATLDARGLKCPLPVLRAGKFLREMAPGDRLRVLADDPVAVIDIPHFCHEAGHDLLEQSEASDHQLYLIARGPDR</sequence>